<dbReference type="Proteomes" id="UP000235672">
    <property type="component" value="Unassembled WGS sequence"/>
</dbReference>
<dbReference type="EMBL" id="KZ613487">
    <property type="protein sequence ID" value="PMD19992.1"/>
    <property type="molecule type" value="Genomic_DNA"/>
</dbReference>
<organism evidence="1 2">
    <name type="scientific">Hyaloscypha hepaticicola</name>
    <dbReference type="NCBI Taxonomy" id="2082293"/>
    <lineage>
        <taxon>Eukaryota</taxon>
        <taxon>Fungi</taxon>
        <taxon>Dikarya</taxon>
        <taxon>Ascomycota</taxon>
        <taxon>Pezizomycotina</taxon>
        <taxon>Leotiomycetes</taxon>
        <taxon>Helotiales</taxon>
        <taxon>Hyaloscyphaceae</taxon>
        <taxon>Hyaloscypha</taxon>
    </lineage>
</organism>
<evidence type="ECO:0000313" key="1">
    <source>
        <dbReference type="EMBL" id="PMD19992.1"/>
    </source>
</evidence>
<proteinExistence type="predicted"/>
<reference evidence="1 2" key="1">
    <citation type="submission" date="2016-05" db="EMBL/GenBank/DDBJ databases">
        <title>A degradative enzymes factory behind the ericoid mycorrhizal symbiosis.</title>
        <authorList>
            <consortium name="DOE Joint Genome Institute"/>
            <person name="Martino E."/>
            <person name="Morin E."/>
            <person name="Grelet G."/>
            <person name="Kuo A."/>
            <person name="Kohler A."/>
            <person name="Daghino S."/>
            <person name="Barry K."/>
            <person name="Choi C."/>
            <person name="Cichocki N."/>
            <person name="Clum A."/>
            <person name="Copeland A."/>
            <person name="Hainaut M."/>
            <person name="Haridas S."/>
            <person name="Labutti K."/>
            <person name="Lindquist E."/>
            <person name="Lipzen A."/>
            <person name="Khouja H.-R."/>
            <person name="Murat C."/>
            <person name="Ohm R."/>
            <person name="Olson A."/>
            <person name="Spatafora J."/>
            <person name="Veneault-Fourrey C."/>
            <person name="Henrissat B."/>
            <person name="Grigoriev I."/>
            <person name="Martin F."/>
            <person name="Perotto S."/>
        </authorList>
    </citation>
    <scope>NUCLEOTIDE SEQUENCE [LARGE SCALE GENOMIC DNA]</scope>
    <source>
        <strain evidence="1 2">UAMH 7357</strain>
    </source>
</reference>
<dbReference type="OrthoDB" id="10358119at2759"/>
<evidence type="ECO:0000313" key="2">
    <source>
        <dbReference type="Proteomes" id="UP000235672"/>
    </source>
</evidence>
<sequence length="157" mass="19042">MADPRYRSWLEDEYYFGSFLCHNCDNEWPSWRQWQEHTHKATSRIGKAFHPLIQNTKKSKEHRTQSNYFREIVEEDLEETWLHTEYEDVVWLNKPQEKEKECSEMAILNVLADLEAEEESLFGMEERWEIWESHLVILVEIPKASERELPVIEAKTW</sequence>
<accession>A0A2J6Q145</accession>
<keyword evidence="2" id="KW-1185">Reference proteome</keyword>
<gene>
    <name evidence="1" type="ORF">NA56DRAFT_646866</name>
</gene>
<name>A0A2J6Q145_9HELO</name>
<dbReference type="AlphaFoldDB" id="A0A2J6Q145"/>
<protein>
    <submittedName>
        <fullName evidence="1">Uncharacterized protein</fullName>
    </submittedName>
</protein>